<evidence type="ECO:0000256" key="5">
    <source>
        <dbReference type="ARBA" id="ARBA00022949"/>
    </source>
</evidence>
<name>A0A401TCQ2_CHIPU</name>
<evidence type="ECO:0000313" key="10">
    <source>
        <dbReference type="EMBL" id="GCC40431.1"/>
    </source>
</evidence>
<keyword evidence="3 8" id="KW-1003">Cell membrane</keyword>
<dbReference type="STRING" id="137246.A0A401TCQ2"/>
<protein>
    <recommendedName>
        <fullName evidence="8">Claudin</fullName>
    </recommendedName>
</protein>
<accession>A0A401TCQ2</accession>
<feature type="transmembrane region" description="Helical" evidence="8">
    <location>
        <begin position="178"/>
        <end position="200"/>
    </location>
</feature>
<keyword evidence="4 8" id="KW-0812">Transmembrane</keyword>
<dbReference type="InterPro" id="IPR006187">
    <property type="entry name" value="Claudin"/>
</dbReference>
<dbReference type="GO" id="GO:0005886">
    <property type="term" value="C:plasma membrane"/>
    <property type="evidence" value="ECO:0007669"/>
    <property type="project" value="UniProtKB-SubCell"/>
</dbReference>
<dbReference type="EMBL" id="BEZZ01037415">
    <property type="protein sequence ID" value="GCC40431.1"/>
    <property type="molecule type" value="Genomic_DNA"/>
</dbReference>
<dbReference type="OMA" id="KANCRTY"/>
<feature type="region of interest" description="Disordered" evidence="9">
    <location>
        <begin position="206"/>
        <end position="233"/>
    </location>
</feature>
<comment type="subcellular location">
    <subcellularLocation>
        <location evidence="8">Cell junction</location>
        <location evidence="8">Tight junction</location>
    </subcellularLocation>
    <subcellularLocation>
        <location evidence="8">Cell membrane</location>
        <topology evidence="8">Multi-pass membrane protein</topology>
    </subcellularLocation>
</comment>
<keyword evidence="7 8" id="KW-0472">Membrane</keyword>
<evidence type="ECO:0000256" key="8">
    <source>
        <dbReference type="RuleBase" id="RU060637"/>
    </source>
</evidence>
<dbReference type="PANTHER" id="PTHR12002">
    <property type="entry name" value="CLAUDIN"/>
    <property type="match status" value="1"/>
</dbReference>
<comment type="function">
    <text evidence="8">Claudins function as major constituents of the tight junction complexes that regulate the permeability of epithelia.</text>
</comment>
<gene>
    <name evidence="10" type="ORF">chiPu_0024341</name>
</gene>
<proteinExistence type="inferred from homology"/>
<evidence type="ECO:0000256" key="3">
    <source>
        <dbReference type="ARBA" id="ARBA00022475"/>
    </source>
</evidence>
<keyword evidence="6 8" id="KW-1133">Transmembrane helix</keyword>
<dbReference type="Gene3D" id="1.20.140.150">
    <property type="match status" value="1"/>
</dbReference>
<dbReference type="Proteomes" id="UP000287033">
    <property type="component" value="Unassembled WGS sequence"/>
</dbReference>
<dbReference type="Pfam" id="PF00822">
    <property type="entry name" value="PMP22_Claudin"/>
    <property type="match status" value="1"/>
</dbReference>
<feature type="transmembrane region" description="Helical" evidence="8">
    <location>
        <begin position="20"/>
        <end position="43"/>
    </location>
</feature>
<comment type="similarity">
    <text evidence="1 8">Belongs to the claudin family.</text>
</comment>
<feature type="transmembrane region" description="Helical" evidence="8">
    <location>
        <begin position="136"/>
        <end position="158"/>
    </location>
</feature>
<dbReference type="AlphaFoldDB" id="A0A401TCQ2"/>
<dbReference type="GO" id="GO:0005923">
    <property type="term" value="C:bicellular tight junction"/>
    <property type="evidence" value="ECO:0007669"/>
    <property type="project" value="UniProtKB-SubCell"/>
</dbReference>
<evidence type="ECO:0000256" key="4">
    <source>
        <dbReference type="ARBA" id="ARBA00022692"/>
    </source>
</evidence>
<dbReference type="GO" id="GO:0005198">
    <property type="term" value="F:structural molecule activity"/>
    <property type="evidence" value="ECO:0007669"/>
    <property type="project" value="InterPro"/>
</dbReference>
<feature type="non-terminal residue" evidence="10">
    <location>
        <position position="1"/>
    </location>
</feature>
<evidence type="ECO:0000313" key="11">
    <source>
        <dbReference type="Proteomes" id="UP000287033"/>
    </source>
</evidence>
<sequence>GPDDEEGDENRPTASGTCLSVVGLILATVGWLASVACCSLPLWKRTEFSGQTLMVRQTMVEGLWVSCILPGVGKANCRTYSGSGKDVPLDVYVGRILTLAAVATAFLGLLVNWAGSRCCSLVGSQETKSRLLTASGLAFLVAGAAQLLAVTWPAYVLATEFHHPLVHEVLAISIGPCIHLGWGAGALLLAGGALLASPCCRRQRRGRRRRSRDYASPYSPGGREPGTSVRNFV</sequence>
<dbReference type="InterPro" id="IPR004031">
    <property type="entry name" value="PMP22/EMP/MP20/Claudin"/>
</dbReference>
<evidence type="ECO:0000256" key="6">
    <source>
        <dbReference type="ARBA" id="ARBA00022989"/>
    </source>
</evidence>
<reference evidence="10 11" key="1">
    <citation type="journal article" date="2018" name="Nat. Ecol. Evol.">
        <title>Shark genomes provide insights into elasmobranch evolution and the origin of vertebrates.</title>
        <authorList>
            <person name="Hara Y"/>
            <person name="Yamaguchi K"/>
            <person name="Onimaru K"/>
            <person name="Kadota M"/>
            <person name="Koyanagi M"/>
            <person name="Keeley SD"/>
            <person name="Tatsumi K"/>
            <person name="Tanaka K"/>
            <person name="Motone F"/>
            <person name="Kageyama Y"/>
            <person name="Nozu R"/>
            <person name="Adachi N"/>
            <person name="Nishimura O"/>
            <person name="Nakagawa R"/>
            <person name="Tanegashima C"/>
            <person name="Kiyatake I"/>
            <person name="Matsumoto R"/>
            <person name="Murakumo K"/>
            <person name="Nishida K"/>
            <person name="Terakita A"/>
            <person name="Kuratani S"/>
            <person name="Sato K"/>
            <person name="Hyodo S Kuraku.S."/>
        </authorList>
    </citation>
    <scope>NUCLEOTIDE SEQUENCE [LARGE SCALE GENOMIC DNA]</scope>
</reference>
<dbReference type="InterPro" id="IPR017974">
    <property type="entry name" value="Claudin_CS"/>
</dbReference>
<evidence type="ECO:0000256" key="9">
    <source>
        <dbReference type="SAM" id="MobiDB-lite"/>
    </source>
</evidence>
<organism evidence="10 11">
    <name type="scientific">Chiloscyllium punctatum</name>
    <name type="common">Brownbanded bambooshark</name>
    <name type="synonym">Hemiscyllium punctatum</name>
    <dbReference type="NCBI Taxonomy" id="137246"/>
    <lineage>
        <taxon>Eukaryota</taxon>
        <taxon>Metazoa</taxon>
        <taxon>Chordata</taxon>
        <taxon>Craniata</taxon>
        <taxon>Vertebrata</taxon>
        <taxon>Chondrichthyes</taxon>
        <taxon>Elasmobranchii</taxon>
        <taxon>Galeomorphii</taxon>
        <taxon>Galeoidea</taxon>
        <taxon>Orectolobiformes</taxon>
        <taxon>Hemiscylliidae</taxon>
        <taxon>Chiloscyllium</taxon>
    </lineage>
</organism>
<dbReference type="OrthoDB" id="10454310at2759"/>
<keyword evidence="2 8" id="KW-0796">Tight junction</keyword>
<dbReference type="PROSITE" id="PS01346">
    <property type="entry name" value="CLAUDIN"/>
    <property type="match status" value="1"/>
</dbReference>
<evidence type="ECO:0000256" key="1">
    <source>
        <dbReference type="ARBA" id="ARBA00008295"/>
    </source>
</evidence>
<comment type="caution">
    <text evidence="10">The sequence shown here is derived from an EMBL/GenBank/DDBJ whole genome shotgun (WGS) entry which is preliminary data.</text>
</comment>
<evidence type="ECO:0000256" key="2">
    <source>
        <dbReference type="ARBA" id="ARBA00022427"/>
    </source>
</evidence>
<dbReference type="PRINTS" id="PR01077">
    <property type="entry name" value="CLAUDIN"/>
</dbReference>
<keyword evidence="5 8" id="KW-0965">Cell junction</keyword>
<evidence type="ECO:0000256" key="7">
    <source>
        <dbReference type="ARBA" id="ARBA00023136"/>
    </source>
</evidence>
<keyword evidence="11" id="KW-1185">Reference proteome</keyword>
<feature type="transmembrane region" description="Helical" evidence="8">
    <location>
        <begin position="92"/>
        <end position="115"/>
    </location>
</feature>